<protein>
    <submittedName>
        <fullName evidence="2">Jg239 protein</fullName>
    </submittedName>
</protein>
<dbReference type="SUPFAM" id="SSF50729">
    <property type="entry name" value="PH domain-like"/>
    <property type="match status" value="1"/>
</dbReference>
<organism evidence="2 3">
    <name type="scientific">Pararge aegeria aegeria</name>
    <dbReference type="NCBI Taxonomy" id="348720"/>
    <lineage>
        <taxon>Eukaryota</taxon>
        <taxon>Metazoa</taxon>
        <taxon>Ecdysozoa</taxon>
        <taxon>Arthropoda</taxon>
        <taxon>Hexapoda</taxon>
        <taxon>Insecta</taxon>
        <taxon>Pterygota</taxon>
        <taxon>Neoptera</taxon>
        <taxon>Endopterygota</taxon>
        <taxon>Lepidoptera</taxon>
        <taxon>Glossata</taxon>
        <taxon>Ditrysia</taxon>
        <taxon>Papilionoidea</taxon>
        <taxon>Nymphalidae</taxon>
        <taxon>Satyrinae</taxon>
        <taxon>Satyrini</taxon>
        <taxon>Parargina</taxon>
        <taxon>Pararge</taxon>
    </lineage>
</organism>
<evidence type="ECO:0000259" key="1">
    <source>
        <dbReference type="PROSITE" id="PS50003"/>
    </source>
</evidence>
<dbReference type="OrthoDB" id="1594986at2759"/>
<dbReference type="GO" id="GO:0031267">
    <property type="term" value="F:small GTPase binding"/>
    <property type="evidence" value="ECO:0007669"/>
    <property type="project" value="TreeGrafter"/>
</dbReference>
<feature type="domain" description="PH" evidence="1">
    <location>
        <begin position="1"/>
        <end position="47"/>
    </location>
</feature>
<dbReference type="PROSITE" id="PS50003">
    <property type="entry name" value="PH_DOMAIN"/>
    <property type="match status" value="1"/>
</dbReference>
<sequence>MLVESIAGAPLSFHVIPWDAPRSQLTLQARSQRHKREWTLLLKRVILENYNAVIPSHARQLVMELGQNKTD</sequence>
<dbReference type="InterPro" id="IPR011993">
    <property type="entry name" value="PH-like_dom_sf"/>
</dbReference>
<dbReference type="GO" id="GO:0005085">
    <property type="term" value="F:guanyl-nucleotide exchange factor activity"/>
    <property type="evidence" value="ECO:0007669"/>
    <property type="project" value="TreeGrafter"/>
</dbReference>
<dbReference type="Gene3D" id="2.30.29.30">
    <property type="entry name" value="Pleckstrin-homology domain (PH domain)/Phosphotyrosine-binding domain (PTB)"/>
    <property type="match status" value="1"/>
</dbReference>
<gene>
    <name evidence="2" type="primary">jg239</name>
    <name evidence="2" type="ORF">PAEG_LOCUS1017</name>
</gene>
<dbReference type="InterPro" id="IPR001849">
    <property type="entry name" value="PH_domain"/>
</dbReference>
<dbReference type="AlphaFoldDB" id="A0A8S4QFD6"/>
<evidence type="ECO:0000313" key="3">
    <source>
        <dbReference type="Proteomes" id="UP000838756"/>
    </source>
</evidence>
<proteinExistence type="predicted"/>
<dbReference type="EMBL" id="CAKXAJ010003437">
    <property type="protein sequence ID" value="CAH2208401.1"/>
    <property type="molecule type" value="Genomic_DNA"/>
</dbReference>
<dbReference type="PANTHER" id="PTHR45924">
    <property type="entry name" value="FI17866P1"/>
    <property type="match status" value="1"/>
</dbReference>
<dbReference type="PANTHER" id="PTHR45924:SF2">
    <property type="entry name" value="FI17866P1"/>
    <property type="match status" value="1"/>
</dbReference>
<keyword evidence="3" id="KW-1185">Reference proteome</keyword>
<evidence type="ECO:0000313" key="2">
    <source>
        <dbReference type="EMBL" id="CAH2208401.1"/>
    </source>
</evidence>
<dbReference type="Proteomes" id="UP000838756">
    <property type="component" value="Unassembled WGS sequence"/>
</dbReference>
<feature type="non-terminal residue" evidence="2">
    <location>
        <position position="1"/>
    </location>
</feature>
<reference evidence="2" key="1">
    <citation type="submission" date="2022-03" db="EMBL/GenBank/DDBJ databases">
        <authorList>
            <person name="Lindestad O."/>
        </authorList>
    </citation>
    <scope>NUCLEOTIDE SEQUENCE</scope>
</reference>
<name>A0A8S4QFD6_9NEOP</name>
<accession>A0A8S4QFD6</accession>
<comment type="caution">
    <text evidence="2">The sequence shown here is derived from an EMBL/GenBank/DDBJ whole genome shotgun (WGS) entry which is preliminary data.</text>
</comment>